<reference evidence="6 7" key="1">
    <citation type="submission" date="2016-03" db="EMBL/GenBank/DDBJ databases">
        <title>Pediococcus and Lactobacillus from brewery environment - whole genome sequencing and assembly.</title>
        <authorList>
            <person name="Behr J."/>
            <person name="Geissler A.J."/>
            <person name="Vogel R.F."/>
        </authorList>
    </citation>
    <scope>NUCLEOTIDE SEQUENCE [LARGE SCALE GENOMIC DNA]</scope>
    <source>
        <strain evidence="6 7">TMW 1.1995</strain>
    </source>
</reference>
<keyword evidence="3" id="KW-0804">Transcription</keyword>
<dbReference type="SUPFAM" id="SSF51206">
    <property type="entry name" value="cAMP-binding domain-like"/>
    <property type="match status" value="1"/>
</dbReference>
<dbReference type="PANTHER" id="PTHR24567:SF74">
    <property type="entry name" value="HTH-TYPE TRANSCRIPTIONAL REGULATOR ARCR"/>
    <property type="match status" value="1"/>
</dbReference>
<dbReference type="RefSeq" id="WP_054707862.1">
    <property type="nucleotide sequence ID" value="NZ_CP014912.1"/>
</dbReference>
<evidence type="ECO:0000256" key="2">
    <source>
        <dbReference type="ARBA" id="ARBA00023125"/>
    </source>
</evidence>
<dbReference type="GO" id="GO:0003677">
    <property type="term" value="F:DNA binding"/>
    <property type="evidence" value="ECO:0007669"/>
    <property type="project" value="UniProtKB-KW"/>
</dbReference>
<dbReference type="PROSITE" id="PS51063">
    <property type="entry name" value="HTH_CRP_2"/>
    <property type="match status" value="1"/>
</dbReference>
<evidence type="ECO:0000259" key="5">
    <source>
        <dbReference type="PROSITE" id="PS51063"/>
    </source>
</evidence>
<dbReference type="PANTHER" id="PTHR24567">
    <property type="entry name" value="CRP FAMILY TRANSCRIPTIONAL REGULATORY PROTEIN"/>
    <property type="match status" value="1"/>
</dbReference>
<dbReference type="OrthoDB" id="9810708at2"/>
<keyword evidence="7" id="KW-1185">Reference proteome</keyword>
<dbReference type="CDD" id="cd00038">
    <property type="entry name" value="CAP_ED"/>
    <property type="match status" value="1"/>
</dbReference>
<dbReference type="InterPro" id="IPR012318">
    <property type="entry name" value="HTH_CRP"/>
</dbReference>
<organism evidence="6 7">
    <name type="scientific">Secundilactobacillus paracollinoides</name>
    <dbReference type="NCBI Taxonomy" id="240427"/>
    <lineage>
        <taxon>Bacteria</taxon>
        <taxon>Bacillati</taxon>
        <taxon>Bacillota</taxon>
        <taxon>Bacilli</taxon>
        <taxon>Lactobacillales</taxon>
        <taxon>Lactobacillaceae</taxon>
        <taxon>Secundilactobacillus</taxon>
    </lineage>
</organism>
<dbReference type="InterPro" id="IPR014710">
    <property type="entry name" value="RmlC-like_jellyroll"/>
</dbReference>
<evidence type="ECO:0000256" key="1">
    <source>
        <dbReference type="ARBA" id="ARBA00023015"/>
    </source>
</evidence>
<dbReference type="EMBL" id="CP014924">
    <property type="protein sequence ID" value="ANZ67704.1"/>
    <property type="molecule type" value="Genomic_DNA"/>
</dbReference>
<dbReference type="Pfam" id="PF00027">
    <property type="entry name" value="cNMP_binding"/>
    <property type="match status" value="1"/>
</dbReference>
<feature type="domain" description="Cyclic nucleotide-binding" evidence="4">
    <location>
        <begin position="19"/>
        <end position="139"/>
    </location>
</feature>
<name>A0A1B2J032_9LACO</name>
<accession>A0A1B2J032</accession>
<feature type="domain" description="HTH crp-type" evidence="5">
    <location>
        <begin position="153"/>
        <end position="227"/>
    </location>
</feature>
<dbReference type="Gene3D" id="2.60.120.10">
    <property type="entry name" value="Jelly Rolls"/>
    <property type="match status" value="1"/>
</dbReference>
<evidence type="ECO:0000256" key="3">
    <source>
        <dbReference type="ARBA" id="ARBA00023163"/>
    </source>
</evidence>
<dbReference type="KEGG" id="lpd:AYR62_04545"/>
<keyword evidence="1" id="KW-0805">Transcription regulation</keyword>
<dbReference type="STRING" id="240427.AYR62_04545"/>
<sequence length="229" mass="26193">MNKKDDFDKYRSFIRQQPEFRAFRSEEFNQLAATLKVKSFGKGQVLFDQGDTRDRLYYVIKGVMRLERSDESGNYSFINYVKANKAFPYRGMFIDHEYPYTASAMTSIVIASFSMPVFEEVLLTNRDIMKRLIAQMGQIIDTTENRLQRMVTSSASSRVQQALIMLGEDLGEAQTDGTMTINYPITLIELARVSGTTRETAGQVVAKLAEEGTVVYQHKNFRFNPSSLH</sequence>
<dbReference type="SMART" id="SM00100">
    <property type="entry name" value="cNMP"/>
    <property type="match status" value="1"/>
</dbReference>
<protein>
    <submittedName>
        <fullName evidence="6">Arginine deiminase</fullName>
    </submittedName>
</protein>
<dbReference type="InterPro" id="IPR000595">
    <property type="entry name" value="cNMP-bd_dom"/>
</dbReference>
<dbReference type="InterPro" id="IPR018490">
    <property type="entry name" value="cNMP-bd_dom_sf"/>
</dbReference>
<dbReference type="InterPro" id="IPR050397">
    <property type="entry name" value="Env_Response_Regulators"/>
</dbReference>
<dbReference type="InterPro" id="IPR036388">
    <property type="entry name" value="WH-like_DNA-bd_sf"/>
</dbReference>
<evidence type="ECO:0000313" key="7">
    <source>
        <dbReference type="Proteomes" id="UP000093267"/>
    </source>
</evidence>
<dbReference type="PROSITE" id="PS50042">
    <property type="entry name" value="CNMP_BINDING_3"/>
    <property type="match status" value="1"/>
</dbReference>
<dbReference type="Proteomes" id="UP000093267">
    <property type="component" value="Chromosome"/>
</dbReference>
<dbReference type="GO" id="GO:0003700">
    <property type="term" value="F:DNA-binding transcription factor activity"/>
    <property type="evidence" value="ECO:0007669"/>
    <property type="project" value="TreeGrafter"/>
</dbReference>
<dbReference type="InterPro" id="IPR036390">
    <property type="entry name" value="WH_DNA-bd_sf"/>
</dbReference>
<keyword evidence="2" id="KW-0238">DNA-binding</keyword>
<dbReference type="GO" id="GO:0005829">
    <property type="term" value="C:cytosol"/>
    <property type="evidence" value="ECO:0007669"/>
    <property type="project" value="TreeGrafter"/>
</dbReference>
<dbReference type="Gene3D" id="1.10.10.10">
    <property type="entry name" value="Winged helix-like DNA-binding domain superfamily/Winged helix DNA-binding domain"/>
    <property type="match status" value="1"/>
</dbReference>
<evidence type="ECO:0000313" key="6">
    <source>
        <dbReference type="EMBL" id="ANZ67704.1"/>
    </source>
</evidence>
<proteinExistence type="predicted"/>
<dbReference type="SUPFAM" id="SSF46785">
    <property type="entry name" value="Winged helix' DNA-binding domain"/>
    <property type="match status" value="1"/>
</dbReference>
<gene>
    <name evidence="6" type="ORF">AYR63_11580</name>
</gene>
<dbReference type="Pfam" id="PF13545">
    <property type="entry name" value="HTH_Crp_2"/>
    <property type="match status" value="1"/>
</dbReference>
<evidence type="ECO:0000259" key="4">
    <source>
        <dbReference type="PROSITE" id="PS50042"/>
    </source>
</evidence>
<dbReference type="AlphaFoldDB" id="A0A1B2J032"/>